<evidence type="ECO:0000256" key="1">
    <source>
        <dbReference type="SAM" id="Coils"/>
    </source>
</evidence>
<accession>A0A7J7YRS3</accession>
<keyword evidence="1" id="KW-0175">Coiled coil</keyword>
<comment type="caution">
    <text evidence="3">The sequence shown here is derived from an EMBL/GenBank/DDBJ whole genome shotgun (WGS) entry which is preliminary data.</text>
</comment>
<evidence type="ECO:0000256" key="2">
    <source>
        <dbReference type="SAM" id="MobiDB-lite"/>
    </source>
</evidence>
<reference evidence="3 4" key="1">
    <citation type="journal article" date="2020" name="Nature">
        <title>Six reference-quality genomes reveal evolution of bat adaptations.</title>
        <authorList>
            <person name="Jebb D."/>
            <person name="Huang Z."/>
            <person name="Pippel M."/>
            <person name="Hughes G.M."/>
            <person name="Lavrichenko K."/>
            <person name="Devanna P."/>
            <person name="Winkler S."/>
            <person name="Jermiin L.S."/>
            <person name="Skirmuntt E.C."/>
            <person name="Katzourakis A."/>
            <person name="Burkitt-Gray L."/>
            <person name="Ray D.A."/>
            <person name="Sullivan K.A.M."/>
            <person name="Roscito J.G."/>
            <person name="Kirilenko B.M."/>
            <person name="Davalos L.M."/>
            <person name="Corthals A.P."/>
            <person name="Power M.L."/>
            <person name="Jones G."/>
            <person name="Ransome R.D."/>
            <person name="Dechmann D.K.N."/>
            <person name="Locatelli A.G."/>
            <person name="Puechmaille S.J."/>
            <person name="Fedrigo O."/>
            <person name="Jarvis E.D."/>
            <person name="Hiller M."/>
            <person name="Vernes S.C."/>
            <person name="Myers E.W."/>
            <person name="Teeling E.C."/>
        </authorList>
    </citation>
    <scope>NUCLEOTIDE SEQUENCE [LARGE SCALE GENOMIC DNA]</scope>
    <source>
        <strain evidence="3">MRhiFer1</strain>
        <tissue evidence="3">Lung</tissue>
    </source>
</reference>
<organism evidence="3 4">
    <name type="scientific">Rhinolophus ferrumequinum</name>
    <name type="common">Greater horseshoe bat</name>
    <dbReference type="NCBI Taxonomy" id="59479"/>
    <lineage>
        <taxon>Eukaryota</taxon>
        <taxon>Metazoa</taxon>
        <taxon>Chordata</taxon>
        <taxon>Craniata</taxon>
        <taxon>Vertebrata</taxon>
        <taxon>Euteleostomi</taxon>
        <taxon>Mammalia</taxon>
        <taxon>Eutheria</taxon>
        <taxon>Laurasiatheria</taxon>
        <taxon>Chiroptera</taxon>
        <taxon>Yinpterochiroptera</taxon>
        <taxon>Rhinolophoidea</taxon>
        <taxon>Rhinolophidae</taxon>
        <taxon>Rhinolophinae</taxon>
        <taxon>Rhinolophus</taxon>
    </lineage>
</organism>
<protein>
    <submittedName>
        <fullName evidence="3">Uncharacterized protein</fullName>
    </submittedName>
</protein>
<dbReference type="Proteomes" id="UP000585614">
    <property type="component" value="Unassembled WGS sequence"/>
</dbReference>
<dbReference type="PANTHER" id="PTHR33331:SF13">
    <property type="entry name" value="COILED-COIL DOMAIN CONTAINING 162"/>
    <property type="match status" value="1"/>
</dbReference>
<gene>
    <name evidence="3" type="ORF">mRhiFer1_009828</name>
</gene>
<evidence type="ECO:0000313" key="4">
    <source>
        <dbReference type="Proteomes" id="UP000585614"/>
    </source>
</evidence>
<proteinExistence type="predicted"/>
<dbReference type="EMBL" id="JACAGC010000005">
    <property type="protein sequence ID" value="KAF6364701.1"/>
    <property type="molecule type" value="Genomic_DNA"/>
</dbReference>
<evidence type="ECO:0000313" key="3">
    <source>
        <dbReference type="EMBL" id="KAF6364701.1"/>
    </source>
</evidence>
<dbReference type="PANTHER" id="PTHR33331">
    <property type="entry name" value="COILED-COIL DOMAIN-CONTAINING PROTEIN 162"/>
    <property type="match status" value="1"/>
</dbReference>
<feature type="coiled-coil region" evidence="1">
    <location>
        <begin position="66"/>
        <end position="93"/>
    </location>
</feature>
<sequence length="151" mass="17463">MAEQEAVLFRQQLLALRQALARAQADNVRMCKQQNGQAQLLKELEHRVTQEALHWQQLDFLKTCRMEKLLEDVGQKEQQLQQITEEADRASKLSQIQRKKIQRDVRQVTPERGSSHSKSQSGCTSHSCFFLPIFSMPLMSSMAVLPRLCHF</sequence>
<feature type="region of interest" description="Disordered" evidence="2">
    <location>
        <begin position="94"/>
        <end position="124"/>
    </location>
</feature>
<dbReference type="AlphaFoldDB" id="A0A7J7YRS3"/>
<name>A0A7J7YRS3_RHIFE</name>
<dbReference type="InterPro" id="IPR040401">
    <property type="entry name" value="CCDC162"/>
</dbReference>